<accession>X0SBT8</accession>
<name>X0SBT8_9ZZZZ</name>
<dbReference type="AlphaFoldDB" id="X0SBT8"/>
<evidence type="ECO:0000313" key="1">
    <source>
        <dbReference type="EMBL" id="GAF73387.1"/>
    </source>
</evidence>
<comment type="caution">
    <text evidence="1">The sequence shown here is derived from an EMBL/GenBank/DDBJ whole genome shotgun (WGS) entry which is preliminary data.</text>
</comment>
<organism evidence="1">
    <name type="scientific">marine sediment metagenome</name>
    <dbReference type="NCBI Taxonomy" id="412755"/>
    <lineage>
        <taxon>unclassified sequences</taxon>
        <taxon>metagenomes</taxon>
        <taxon>ecological metagenomes</taxon>
    </lineage>
</organism>
<protein>
    <submittedName>
        <fullName evidence="1">Uncharacterized protein</fullName>
    </submittedName>
</protein>
<gene>
    <name evidence="1" type="ORF">S01H1_17598</name>
</gene>
<sequence>MTEDIGFDWDNKHPIYEHDCSKCRYIITIKVIKENKLVKEADVYESCGRTKYLIRYSNDPSDYATVNENILFGYYIASHFNL</sequence>
<reference evidence="1" key="1">
    <citation type="journal article" date="2014" name="Front. Microbiol.">
        <title>High frequency of phylogenetically diverse reductive dehalogenase-homologous genes in deep subseafloor sedimentary metagenomes.</title>
        <authorList>
            <person name="Kawai M."/>
            <person name="Futagami T."/>
            <person name="Toyoda A."/>
            <person name="Takaki Y."/>
            <person name="Nishi S."/>
            <person name="Hori S."/>
            <person name="Arai W."/>
            <person name="Tsubouchi T."/>
            <person name="Morono Y."/>
            <person name="Uchiyama I."/>
            <person name="Ito T."/>
            <person name="Fujiyama A."/>
            <person name="Inagaki F."/>
            <person name="Takami H."/>
        </authorList>
    </citation>
    <scope>NUCLEOTIDE SEQUENCE</scope>
    <source>
        <strain evidence="1">Expedition CK06-06</strain>
    </source>
</reference>
<proteinExistence type="predicted"/>
<dbReference type="EMBL" id="BARS01009349">
    <property type="protein sequence ID" value="GAF73387.1"/>
    <property type="molecule type" value="Genomic_DNA"/>
</dbReference>